<proteinExistence type="inferred from homology"/>
<feature type="domain" description="Flavin reductase like" evidence="3">
    <location>
        <begin position="11"/>
        <end position="153"/>
    </location>
</feature>
<dbReference type="EMBL" id="JBHSWG010000004">
    <property type="protein sequence ID" value="MFC6762436.1"/>
    <property type="molecule type" value="Genomic_DNA"/>
</dbReference>
<evidence type="ECO:0000313" key="4">
    <source>
        <dbReference type="EMBL" id="MFC6762436.1"/>
    </source>
</evidence>
<gene>
    <name evidence="4" type="ORF">ACFQFQ_27510</name>
</gene>
<protein>
    <submittedName>
        <fullName evidence="4">Flavin reductase family protein</fullName>
        <ecNumber evidence="4">1.-.-.-</ecNumber>
    </submittedName>
</protein>
<reference evidence="5" key="1">
    <citation type="journal article" date="2019" name="Int. J. Syst. Evol. Microbiol.">
        <title>The Global Catalogue of Microorganisms (GCM) 10K type strain sequencing project: providing services to taxonomists for standard genome sequencing and annotation.</title>
        <authorList>
            <consortium name="The Broad Institute Genomics Platform"/>
            <consortium name="The Broad Institute Genome Sequencing Center for Infectious Disease"/>
            <person name="Wu L."/>
            <person name="Ma J."/>
        </authorList>
    </citation>
    <scope>NUCLEOTIDE SEQUENCE [LARGE SCALE GENOMIC DNA]</scope>
    <source>
        <strain evidence="5">CCUG 66188</strain>
    </source>
</reference>
<evidence type="ECO:0000313" key="5">
    <source>
        <dbReference type="Proteomes" id="UP001596353"/>
    </source>
</evidence>
<dbReference type="SUPFAM" id="SSF50475">
    <property type="entry name" value="FMN-binding split barrel"/>
    <property type="match status" value="1"/>
</dbReference>
<dbReference type="GO" id="GO:0016491">
    <property type="term" value="F:oxidoreductase activity"/>
    <property type="evidence" value="ECO:0007669"/>
    <property type="project" value="UniProtKB-KW"/>
</dbReference>
<dbReference type="PANTHER" id="PTHR30466">
    <property type="entry name" value="FLAVIN REDUCTASE"/>
    <property type="match status" value="1"/>
</dbReference>
<dbReference type="SMART" id="SM00903">
    <property type="entry name" value="Flavin_Reduct"/>
    <property type="match status" value="1"/>
</dbReference>
<dbReference type="InterPro" id="IPR012349">
    <property type="entry name" value="Split_barrel_FMN-bd"/>
</dbReference>
<sequence>MLDQQQFKKIASHWASGVAIVSAAGGAEGASGLTITSVTSLSLDPPQYLICLDQESATLAAIRESGMFCINYLKHTQQAVSQVFATKNPEKLEQLTGQTARGVPCVEDALAIIECEVDTIHAGGDHAIIIGNVLSAESEGGDPLVYFRGGYRELTQAI</sequence>
<dbReference type="InterPro" id="IPR002563">
    <property type="entry name" value="Flavin_Rdtase-like_dom"/>
</dbReference>
<dbReference type="PANTHER" id="PTHR30466:SF11">
    <property type="entry name" value="FLAVIN-DEPENDENT MONOOXYGENASE, REDUCTASE SUBUNIT HSAB"/>
    <property type="match status" value="1"/>
</dbReference>
<organism evidence="4 5">
    <name type="scientific">Sulfitobacter porphyrae</name>
    <dbReference type="NCBI Taxonomy" id="1246864"/>
    <lineage>
        <taxon>Bacteria</taxon>
        <taxon>Pseudomonadati</taxon>
        <taxon>Pseudomonadota</taxon>
        <taxon>Alphaproteobacteria</taxon>
        <taxon>Rhodobacterales</taxon>
        <taxon>Roseobacteraceae</taxon>
        <taxon>Sulfitobacter</taxon>
    </lineage>
</organism>
<evidence type="ECO:0000256" key="2">
    <source>
        <dbReference type="ARBA" id="ARBA00023002"/>
    </source>
</evidence>
<dbReference type="Pfam" id="PF01613">
    <property type="entry name" value="Flavin_Reduct"/>
    <property type="match status" value="1"/>
</dbReference>
<keyword evidence="5" id="KW-1185">Reference proteome</keyword>
<dbReference type="InterPro" id="IPR050268">
    <property type="entry name" value="NADH-dep_flavin_reductase"/>
</dbReference>
<dbReference type="Proteomes" id="UP001596353">
    <property type="component" value="Unassembled WGS sequence"/>
</dbReference>
<comment type="caution">
    <text evidence="4">The sequence shown here is derived from an EMBL/GenBank/DDBJ whole genome shotgun (WGS) entry which is preliminary data.</text>
</comment>
<evidence type="ECO:0000259" key="3">
    <source>
        <dbReference type="SMART" id="SM00903"/>
    </source>
</evidence>
<evidence type="ECO:0000256" key="1">
    <source>
        <dbReference type="ARBA" id="ARBA00008898"/>
    </source>
</evidence>
<name>A0ABW2BB16_9RHOB</name>
<keyword evidence="2 4" id="KW-0560">Oxidoreductase</keyword>
<comment type="similarity">
    <text evidence="1">Belongs to the non-flavoprotein flavin reductase family.</text>
</comment>
<dbReference type="EC" id="1.-.-.-" evidence="4"/>
<accession>A0ABW2BB16</accession>
<dbReference type="Gene3D" id="2.30.110.10">
    <property type="entry name" value="Electron Transport, Fmn-binding Protein, Chain A"/>
    <property type="match status" value="1"/>
</dbReference>